<gene>
    <name evidence="1" type="ORF">S01H1_29622</name>
</gene>
<name>X0TDL2_9ZZZZ</name>
<feature type="non-terminal residue" evidence="1">
    <location>
        <position position="45"/>
    </location>
</feature>
<protein>
    <submittedName>
        <fullName evidence="1">Uncharacterized protein</fullName>
    </submittedName>
</protein>
<organism evidence="1">
    <name type="scientific">marine sediment metagenome</name>
    <dbReference type="NCBI Taxonomy" id="412755"/>
    <lineage>
        <taxon>unclassified sequences</taxon>
        <taxon>metagenomes</taxon>
        <taxon>ecological metagenomes</taxon>
    </lineage>
</organism>
<reference evidence="1" key="1">
    <citation type="journal article" date="2014" name="Front. Microbiol.">
        <title>High frequency of phylogenetically diverse reductive dehalogenase-homologous genes in deep subseafloor sedimentary metagenomes.</title>
        <authorList>
            <person name="Kawai M."/>
            <person name="Futagami T."/>
            <person name="Toyoda A."/>
            <person name="Takaki Y."/>
            <person name="Nishi S."/>
            <person name="Hori S."/>
            <person name="Arai W."/>
            <person name="Tsubouchi T."/>
            <person name="Morono Y."/>
            <person name="Uchiyama I."/>
            <person name="Ito T."/>
            <person name="Fujiyama A."/>
            <person name="Inagaki F."/>
            <person name="Takami H."/>
        </authorList>
    </citation>
    <scope>NUCLEOTIDE SEQUENCE</scope>
    <source>
        <strain evidence="1">Expedition CK06-06</strain>
    </source>
</reference>
<sequence length="45" mass="5434">MGLRFHFRQVVLYRRETGVDPRRDGTRLPTVIRLPKYQHRADRLG</sequence>
<dbReference type="EMBL" id="BARS01018180">
    <property type="protein sequence ID" value="GAF91613.1"/>
    <property type="molecule type" value="Genomic_DNA"/>
</dbReference>
<evidence type="ECO:0000313" key="1">
    <source>
        <dbReference type="EMBL" id="GAF91613.1"/>
    </source>
</evidence>
<dbReference type="AlphaFoldDB" id="X0TDL2"/>
<comment type="caution">
    <text evidence="1">The sequence shown here is derived from an EMBL/GenBank/DDBJ whole genome shotgun (WGS) entry which is preliminary data.</text>
</comment>
<accession>X0TDL2</accession>
<proteinExistence type="predicted"/>